<protein>
    <submittedName>
        <fullName evidence="6">TetR family transcriptional regulator</fullName>
    </submittedName>
</protein>
<comment type="caution">
    <text evidence="6">The sequence shown here is derived from an EMBL/GenBank/DDBJ whole genome shotgun (WGS) entry which is preliminary data.</text>
</comment>
<dbReference type="InterPro" id="IPR023772">
    <property type="entry name" value="DNA-bd_HTH_TetR-type_CS"/>
</dbReference>
<dbReference type="Proteomes" id="UP000292423">
    <property type="component" value="Unassembled WGS sequence"/>
</dbReference>
<keyword evidence="2 4" id="KW-0238">DNA-binding</keyword>
<evidence type="ECO:0000256" key="3">
    <source>
        <dbReference type="ARBA" id="ARBA00023163"/>
    </source>
</evidence>
<dbReference type="Gene3D" id="1.10.357.10">
    <property type="entry name" value="Tetracycline Repressor, domain 2"/>
    <property type="match status" value="1"/>
</dbReference>
<evidence type="ECO:0000259" key="5">
    <source>
        <dbReference type="PROSITE" id="PS50977"/>
    </source>
</evidence>
<dbReference type="GO" id="GO:0003700">
    <property type="term" value="F:DNA-binding transcription factor activity"/>
    <property type="evidence" value="ECO:0007669"/>
    <property type="project" value="TreeGrafter"/>
</dbReference>
<dbReference type="PANTHER" id="PTHR30055">
    <property type="entry name" value="HTH-TYPE TRANSCRIPTIONAL REGULATOR RUTR"/>
    <property type="match status" value="1"/>
</dbReference>
<dbReference type="AlphaFoldDB" id="A0A4Q7ZA26"/>
<dbReference type="RefSeq" id="WP_130411598.1">
    <property type="nucleotide sequence ID" value="NZ_SHKX01000011.1"/>
</dbReference>
<dbReference type="PRINTS" id="PR00455">
    <property type="entry name" value="HTHTETR"/>
</dbReference>
<dbReference type="SUPFAM" id="SSF46689">
    <property type="entry name" value="Homeodomain-like"/>
    <property type="match status" value="1"/>
</dbReference>
<evidence type="ECO:0000256" key="1">
    <source>
        <dbReference type="ARBA" id="ARBA00023015"/>
    </source>
</evidence>
<dbReference type="InterPro" id="IPR001647">
    <property type="entry name" value="HTH_TetR"/>
</dbReference>
<dbReference type="GO" id="GO:0000976">
    <property type="term" value="F:transcription cis-regulatory region binding"/>
    <property type="evidence" value="ECO:0007669"/>
    <property type="project" value="TreeGrafter"/>
</dbReference>
<evidence type="ECO:0000256" key="4">
    <source>
        <dbReference type="PROSITE-ProRule" id="PRU00335"/>
    </source>
</evidence>
<dbReference type="InterPro" id="IPR050109">
    <property type="entry name" value="HTH-type_TetR-like_transc_reg"/>
</dbReference>
<evidence type="ECO:0000313" key="7">
    <source>
        <dbReference type="Proteomes" id="UP000292423"/>
    </source>
</evidence>
<dbReference type="OrthoDB" id="9816320at2"/>
<feature type="DNA-binding region" description="H-T-H motif" evidence="4">
    <location>
        <begin position="34"/>
        <end position="53"/>
    </location>
</feature>
<dbReference type="PROSITE" id="PS01081">
    <property type="entry name" value="HTH_TETR_1"/>
    <property type="match status" value="1"/>
</dbReference>
<name>A0A4Q7ZA26_9GAMM</name>
<dbReference type="PANTHER" id="PTHR30055:SF234">
    <property type="entry name" value="HTH-TYPE TRANSCRIPTIONAL REGULATOR BETI"/>
    <property type="match status" value="1"/>
</dbReference>
<dbReference type="InterPro" id="IPR009057">
    <property type="entry name" value="Homeodomain-like_sf"/>
</dbReference>
<dbReference type="EMBL" id="SHKX01000011">
    <property type="protein sequence ID" value="RZU46733.1"/>
    <property type="molecule type" value="Genomic_DNA"/>
</dbReference>
<feature type="domain" description="HTH tetR-type" evidence="5">
    <location>
        <begin position="11"/>
        <end position="71"/>
    </location>
</feature>
<evidence type="ECO:0000313" key="6">
    <source>
        <dbReference type="EMBL" id="RZU46733.1"/>
    </source>
</evidence>
<keyword evidence="7" id="KW-1185">Reference proteome</keyword>
<dbReference type="PROSITE" id="PS50977">
    <property type="entry name" value="HTH_TETR_2"/>
    <property type="match status" value="1"/>
</dbReference>
<reference evidence="6 7" key="1">
    <citation type="submission" date="2019-02" db="EMBL/GenBank/DDBJ databases">
        <title>Genomic Encyclopedia of Type Strains, Phase IV (KMG-IV): sequencing the most valuable type-strain genomes for metagenomic binning, comparative biology and taxonomic classification.</title>
        <authorList>
            <person name="Goeker M."/>
        </authorList>
    </citation>
    <scope>NUCLEOTIDE SEQUENCE [LARGE SCALE GENOMIC DNA]</scope>
    <source>
        <strain evidence="6 7">DSM 105135</strain>
    </source>
</reference>
<organism evidence="6 7">
    <name type="scientific">Fluviicoccus keumensis</name>
    <dbReference type="NCBI Taxonomy" id="1435465"/>
    <lineage>
        <taxon>Bacteria</taxon>
        <taxon>Pseudomonadati</taxon>
        <taxon>Pseudomonadota</taxon>
        <taxon>Gammaproteobacteria</taxon>
        <taxon>Moraxellales</taxon>
        <taxon>Moraxellaceae</taxon>
        <taxon>Fluviicoccus</taxon>
    </lineage>
</organism>
<proteinExistence type="predicted"/>
<accession>A0A4Q7ZA26</accession>
<keyword evidence="1" id="KW-0805">Transcription regulation</keyword>
<keyword evidence="3" id="KW-0804">Transcription</keyword>
<gene>
    <name evidence="6" type="ORF">EV700_1114</name>
</gene>
<evidence type="ECO:0000256" key="2">
    <source>
        <dbReference type="ARBA" id="ARBA00023125"/>
    </source>
</evidence>
<sequence>MRKQPQQERSRQMVATLIEATSRCISRHGLDGTTTPLIAELAGVSVGSLYQYFDSKEALIKALIQKLLSDVTQALKSVPIEQNATVRDLVGNTIRLGFALLHSNEGLYLELVRNWHRLPTQDVADAFQQHFMEMARFYFLKHYREHPIQNLQVRLFIIINSTLFTTVRLLSQDNPFLNEEEVIQGLTDMIAGYLEAA</sequence>
<dbReference type="Pfam" id="PF00440">
    <property type="entry name" value="TetR_N"/>
    <property type="match status" value="1"/>
</dbReference>